<dbReference type="GO" id="GO:0046872">
    <property type="term" value="F:metal ion binding"/>
    <property type="evidence" value="ECO:0007669"/>
    <property type="project" value="UniProtKB-KW"/>
</dbReference>
<dbReference type="InterPro" id="IPR029068">
    <property type="entry name" value="Glyas_Bleomycin-R_OHBP_Dase"/>
</dbReference>
<feature type="domain" description="VOC" evidence="2">
    <location>
        <begin position="167"/>
        <end position="308"/>
    </location>
</feature>
<dbReference type="Pfam" id="PF00903">
    <property type="entry name" value="Glyoxalase"/>
    <property type="match status" value="2"/>
</dbReference>
<dbReference type="PANTHER" id="PTHR43048">
    <property type="entry name" value="METHYLMALONYL-COA EPIMERASE"/>
    <property type="match status" value="1"/>
</dbReference>
<dbReference type="InterPro" id="IPR051785">
    <property type="entry name" value="MMCE/EMCE_epimerase"/>
</dbReference>
<name>A0A327KRP6_9BRAD</name>
<comment type="caution">
    <text evidence="3">The sequence shown here is derived from an EMBL/GenBank/DDBJ whole genome shotgun (WGS) entry which is preliminary data.</text>
</comment>
<dbReference type="RefSeq" id="WP_111355744.1">
    <property type="nucleotide sequence ID" value="NZ_NHSK01000319.1"/>
</dbReference>
<gene>
    <name evidence="3" type="ORF">CH338_04130</name>
</gene>
<evidence type="ECO:0000313" key="3">
    <source>
        <dbReference type="EMBL" id="RAI41091.1"/>
    </source>
</evidence>
<dbReference type="PANTHER" id="PTHR43048:SF3">
    <property type="entry name" value="METHYLMALONYL-COA EPIMERASE, MITOCHONDRIAL"/>
    <property type="match status" value="1"/>
</dbReference>
<accession>A0A327KRP6</accession>
<dbReference type="Gene3D" id="3.10.180.10">
    <property type="entry name" value="2,3-Dihydroxybiphenyl 1,2-Dioxygenase, domain 1"/>
    <property type="match status" value="2"/>
</dbReference>
<dbReference type="InterPro" id="IPR037523">
    <property type="entry name" value="VOC_core"/>
</dbReference>
<reference evidence="3 4" key="1">
    <citation type="submission" date="2017-07" db="EMBL/GenBank/DDBJ databases">
        <title>Draft Genome Sequences of Select Purple Nonsulfur Bacteria.</title>
        <authorList>
            <person name="Lasarre B."/>
            <person name="Mckinlay J.B."/>
        </authorList>
    </citation>
    <scope>NUCLEOTIDE SEQUENCE [LARGE SCALE GENOMIC DNA]</scope>
    <source>
        <strain evidence="3 4">DSM 11907</strain>
    </source>
</reference>
<sequence>MTVTRLVRISITVADPATAAAFYRDRLGLAVGPAQATADPAWNSLLGLAPGTTAHAIEVAIGRQIVELVAFDPPGAPYPAQRASNDPWFQHLALVCGDIAAVWEHLRGGPHGTITAGAPVLLPPNTGSVTAFKFRDPEGHPLELISFPEGVGAPVWHRTPGPPGLLGFDHTAICAADVDRSIAFYTERLGLRVAGRSLNRGPEQDRLDGLTDCAVDVVALAPATDPTPHVELLHYRSPRGRVPAEDIRATDVASVRQVHAVDDLDALVRQLHRHGVRFVSPGVVTFTSGRRAAAIRDPDGHVIILAAADRTESGSAIDR</sequence>
<feature type="domain" description="VOC" evidence="2">
    <location>
        <begin position="5"/>
        <end position="147"/>
    </location>
</feature>
<dbReference type="CDD" id="cd06587">
    <property type="entry name" value="VOC"/>
    <property type="match status" value="1"/>
</dbReference>
<evidence type="ECO:0000259" key="2">
    <source>
        <dbReference type="PROSITE" id="PS51819"/>
    </source>
</evidence>
<dbReference type="AlphaFoldDB" id="A0A327KRP6"/>
<evidence type="ECO:0000313" key="4">
    <source>
        <dbReference type="Proteomes" id="UP000248863"/>
    </source>
</evidence>
<organism evidence="3 4">
    <name type="scientific">Rhodoplanes elegans</name>
    <dbReference type="NCBI Taxonomy" id="29408"/>
    <lineage>
        <taxon>Bacteria</taxon>
        <taxon>Pseudomonadati</taxon>
        <taxon>Pseudomonadota</taxon>
        <taxon>Alphaproteobacteria</taxon>
        <taxon>Hyphomicrobiales</taxon>
        <taxon>Nitrobacteraceae</taxon>
        <taxon>Rhodoplanes</taxon>
    </lineage>
</organism>
<evidence type="ECO:0000256" key="1">
    <source>
        <dbReference type="ARBA" id="ARBA00022723"/>
    </source>
</evidence>
<dbReference type="Proteomes" id="UP000248863">
    <property type="component" value="Unassembled WGS sequence"/>
</dbReference>
<keyword evidence="1" id="KW-0479">Metal-binding</keyword>
<dbReference type="PROSITE" id="PS51819">
    <property type="entry name" value="VOC"/>
    <property type="match status" value="2"/>
</dbReference>
<proteinExistence type="predicted"/>
<dbReference type="GO" id="GO:0004493">
    <property type="term" value="F:methylmalonyl-CoA epimerase activity"/>
    <property type="evidence" value="ECO:0007669"/>
    <property type="project" value="TreeGrafter"/>
</dbReference>
<dbReference type="OrthoDB" id="4725692at2"/>
<dbReference type="GO" id="GO:0046491">
    <property type="term" value="P:L-methylmalonyl-CoA metabolic process"/>
    <property type="evidence" value="ECO:0007669"/>
    <property type="project" value="TreeGrafter"/>
</dbReference>
<dbReference type="SUPFAM" id="SSF54593">
    <property type="entry name" value="Glyoxalase/Bleomycin resistance protein/Dihydroxybiphenyl dioxygenase"/>
    <property type="match status" value="2"/>
</dbReference>
<dbReference type="EMBL" id="NPEU01000025">
    <property type="protein sequence ID" value="RAI41091.1"/>
    <property type="molecule type" value="Genomic_DNA"/>
</dbReference>
<keyword evidence="4" id="KW-1185">Reference proteome</keyword>
<protein>
    <recommendedName>
        <fullName evidence="2">VOC domain-containing protein</fullName>
    </recommendedName>
</protein>
<dbReference type="InterPro" id="IPR004360">
    <property type="entry name" value="Glyas_Fos-R_dOase_dom"/>
</dbReference>